<evidence type="ECO:0000313" key="7">
    <source>
        <dbReference type="Proteomes" id="UP000285961"/>
    </source>
</evidence>
<dbReference type="GO" id="GO:0008270">
    <property type="term" value="F:zinc ion binding"/>
    <property type="evidence" value="ECO:0007669"/>
    <property type="project" value="InterPro"/>
</dbReference>
<evidence type="ECO:0000256" key="1">
    <source>
        <dbReference type="ARBA" id="ARBA00022723"/>
    </source>
</evidence>
<dbReference type="InterPro" id="IPR020843">
    <property type="entry name" value="ER"/>
</dbReference>
<dbReference type="InterPro" id="IPR002328">
    <property type="entry name" value="ADH_Zn_CS"/>
</dbReference>
<dbReference type="InterPro" id="IPR050129">
    <property type="entry name" value="Zn_alcohol_dh"/>
</dbReference>
<accession>A0A419ES52</accession>
<dbReference type="SMART" id="SM00829">
    <property type="entry name" value="PKS_ER"/>
    <property type="match status" value="1"/>
</dbReference>
<gene>
    <name evidence="6" type="ORF">C4532_16275</name>
</gene>
<dbReference type="Gene3D" id="3.90.180.10">
    <property type="entry name" value="Medium-chain alcohol dehydrogenases, catalytic domain"/>
    <property type="match status" value="1"/>
</dbReference>
<sequence length="346" mass="37129">MKKSMLAAVFEGNGVLRLRKRPVPVIERGRDVLLRIDVASVCGTDVHILSVPPGHPANENTILGHEYVGTVLDAGDGVTHVKKGDRVVVNPNITCGHCTYCRKSLPNMCENMTTLGIFIDGGFAEYNVAPADAVFRISSDVPLEEAIFAEPLSCVMNAIQKLRPLAGESALVLGAGPIGLYFIGMFRMTGLGCIIVSEPNRKRAAMARKFGATEVIHPGKSGVQELVRARTGIGADIAVDAVGMLMAEAVASVRRGGRVLLFGMNSKAVAEIHQNDITRNEIQIIGSFIANATFPQTVSLLEGGKLNLKRLVTHRFNLEQIHAAIDVMRSGEAIKVLVKMGSDLEI</sequence>
<comment type="similarity">
    <text evidence="4">Belongs to the zinc-containing alcohol dehydrogenase family.</text>
</comment>
<dbReference type="GO" id="GO:0016616">
    <property type="term" value="F:oxidoreductase activity, acting on the CH-OH group of donors, NAD or NADP as acceptor"/>
    <property type="evidence" value="ECO:0007669"/>
    <property type="project" value="UniProtKB-ARBA"/>
</dbReference>
<evidence type="ECO:0000256" key="4">
    <source>
        <dbReference type="RuleBase" id="RU361277"/>
    </source>
</evidence>
<dbReference type="Proteomes" id="UP000285961">
    <property type="component" value="Unassembled WGS sequence"/>
</dbReference>
<comment type="cofactor">
    <cofactor evidence="4">
        <name>Zn(2+)</name>
        <dbReference type="ChEBI" id="CHEBI:29105"/>
    </cofactor>
</comment>
<dbReference type="PROSITE" id="PS00059">
    <property type="entry name" value="ADH_ZINC"/>
    <property type="match status" value="1"/>
</dbReference>
<dbReference type="Pfam" id="PF08240">
    <property type="entry name" value="ADH_N"/>
    <property type="match status" value="1"/>
</dbReference>
<protein>
    <submittedName>
        <fullName evidence="6">L-threonine 3-dehydrogenase</fullName>
    </submittedName>
</protein>
<feature type="domain" description="Enoyl reductase (ER)" evidence="5">
    <location>
        <begin position="14"/>
        <end position="338"/>
    </location>
</feature>
<keyword evidence="1 4" id="KW-0479">Metal-binding</keyword>
<reference evidence="6 7" key="1">
    <citation type="journal article" date="2017" name="ISME J.">
        <title>Energy and carbon metabolisms in a deep terrestrial subsurface fluid microbial community.</title>
        <authorList>
            <person name="Momper L."/>
            <person name="Jungbluth S.P."/>
            <person name="Lee M.D."/>
            <person name="Amend J.P."/>
        </authorList>
    </citation>
    <scope>NUCLEOTIDE SEQUENCE [LARGE SCALE GENOMIC DNA]</scope>
    <source>
        <strain evidence="6">SURF_17</strain>
    </source>
</reference>
<proteinExistence type="inferred from homology"/>
<evidence type="ECO:0000256" key="3">
    <source>
        <dbReference type="ARBA" id="ARBA00023002"/>
    </source>
</evidence>
<dbReference type="InterPro" id="IPR036291">
    <property type="entry name" value="NAD(P)-bd_dom_sf"/>
</dbReference>
<dbReference type="InterPro" id="IPR013154">
    <property type="entry name" value="ADH-like_N"/>
</dbReference>
<evidence type="ECO:0000313" key="6">
    <source>
        <dbReference type="EMBL" id="RJP66242.1"/>
    </source>
</evidence>
<dbReference type="PANTHER" id="PTHR43401:SF2">
    <property type="entry name" value="L-THREONINE 3-DEHYDROGENASE"/>
    <property type="match status" value="1"/>
</dbReference>
<dbReference type="Gene3D" id="3.40.50.720">
    <property type="entry name" value="NAD(P)-binding Rossmann-like Domain"/>
    <property type="match status" value="1"/>
</dbReference>
<organism evidence="6 7">
    <name type="scientific">Candidatus Abyssobacteria bacterium SURF_17</name>
    <dbReference type="NCBI Taxonomy" id="2093361"/>
    <lineage>
        <taxon>Bacteria</taxon>
        <taxon>Pseudomonadati</taxon>
        <taxon>Candidatus Hydrogenedentota</taxon>
        <taxon>Candidatus Abyssobacteria</taxon>
    </lineage>
</organism>
<dbReference type="SUPFAM" id="SSF50129">
    <property type="entry name" value="GroES-like"/>
    <property type="match status" value="2"/>
</dbReference>
<dbReference type="Pfam" id="PF00107">
    <property type="entry name" value="ADH_zinc_N"/>
    <property type="match status" value="1"/>
</dbReference>
<comment type="caution">
    <text evidence="6">The sequence shown here is derived from an EMBL/GenBank/DDBJ whole genome shotgun (WGS) entry which is preliminary data.</text>
</comment>
<evidence type="ECO:0000256" key="2">
    <source>
        <dbReference type="ARBA" id="ARBA00022833"/>
    </source>
</evidence>
<evidence type="ECO:0000259" key="5">
    <source>
        <dbReference type="SMART" id="SM00829"/>
    </source>
</evidence>
<dbReference type="InterPro" id="IPR011032">
    <property type="entry name" value="GroES-like_sf"/>
</dbReference>
<dbReference type="PANTHER" id="PTHR43401">
    <property type="entry name" value="L-THREONINE 3-DEHYDROGENASE"/>
    <property type="match status" value="1"/>
</dbReference>
<dbReference type="EMBL" id="QZKI01000118">
    <property type="protein sequence ID" value="RJP66242.1"/>
    <property type="molecule type" value="Genomic_DNA"/>
</dbReference>
<dbReference type="SUPFAM" id="SSF51735">
    <property type="entry name" value="NAD(P)-binding Rossmann-fold domains"/>
    <property type="match status" value="1"/>
</dbReference>
<keyword evidence="3" id="KW-0560">Oxidoreductase</keyword>
<name>A0A419ES52_9BACT</name>
<dbReference type="AlphaFoldDB" id="A0A419ES52"/>
<dbReference type="InterPro" id="IPR013149">
    <property type="entry name" value="ADH-like_C"/>
</dbReference>
<keyword evidence="2 4" id="KW-0862">Zinc</keyword>